<dbReference type="Proteomes" id="UP000029981">
    <property type="component" value="Chromosome 6"/>
</dbReference>
<reference evidence="2 3" key="2">
    <citation type="journal article" date="2009" name="PLoS ONE">
        <title>An integrated genetic and cytogenetic map of the cucumber genome.</title>
        <authorList>
            <person name="Ren Y."/>
            <person name="Zhang Z."/>
            <person name="Liu J."/>
            <person name="Staub J.E."/>
            <person name="Han Y."/>
            <person name="Cheng Z."/>
            <person name="Li X."/>
            <person name="Lu J."/>
            <person name="Miao H."/>
            <person name="Kang H."/>
            <person name="Xie B."/>
            <person name="Gu X."/>
            <person name="Wang X."/>
            <person name="Du Y."/>
            <person name="Jin W."/>
            <person name="Huang S."/>
        </authorList>
    </citation>
    <scope>NUCLEOTIDE SEQUENCE [LARGE SCALE GENOMIC DNA]</scope>
    <source>
        <strain evidence="3">cv. 9930</strain>
    </source>
</reference>
<evidence type="ECO:0000313" key="3">
    <source>
        <dbReference type="Proteomes" id="UP000029981"/>
    </source>
</evidence>
<feature type="compositionally biased region" description="Polar residues" evidence="1">
    <location>
        <begin position="47"/>
        <end position="59"/>
    </location>
</feature>
<gene>
    <name evidence="2" type="ORF">Csa_6G185220</name>
</gene>
<feature type="region of interest" description="Disordered" evidence="1">
    <location>
        <begin position="31"/>
        <end position="76"/>
    </location>
</feature>
<reference evidence="2 3" key="4">
    <citation type="journal article" date="2011" name="BMC Genomics">
        <title>RNA-Seq improves annotation of protein-coding genes in the cucumber genome.</title>
        <authorList>
            <person name="Li Z."/>
            <person name="Zhang Z."/>
            <person name="Yan P."/>
            <person name="Huang S."/>
            <person name="Fei Z."/>
            <person name="Lin K."/>
        </authorList>
    </citation>
    <scope>NUCLEOTIDE SEQUENCE [LARGE SCALE GENOMIC DNA]</scope>
    <source>
        <strain evidence="3">cv. 9930</strain>
    </source>
</reference>
<sequence length="228" mass="26628">MADIKNKSVEEQEQDINLQIANLQIGTSNSQKQMEIFSNNEELERSPNGSRNTESNEAGSSKKNEQESDYDSGSDSDMDDPLLVIEKILLKYNDFIEYVYQILKKYEEKQDWSEIVEIVQKLVKTLNQHMIVVDFYMKCLEELGCFEKQYQFRETHTLNILDVIRHINTRIASSSSFRLVSDIKNRGKVLPICLGEFERSRRELSLMIDSMQLLKKLGLELDRDDETR</sequence>
<accession>A0A0A0KF99</accession>
<dbReference type="EMBL" id="CM002927">
    <property type="protein sequence ID" value="KGN47072.1"/>
    <property type="molecule type" value="Genomic_DNA"/>
</dbReference>
<feature type="compositionally biased region" description="Polar residues" evidence="1">
    <location>
        <begin position="31"/>
        <end position="40"/>
    </location>
</feature>
<reference evidence="2 3" key="3">
    <citation type="journal article" date="2010" name="BMC Genomics">
        <title>Transcriptome sequencing and comparative analysis of cucumber flowers with different sex types.</title>
        <authorList>
            <person name="Guo S."/>
            <person name="Zheng Y."/>
            <person name="Joung J.G."/>
            <person name="Liu S."/>
            <person name="Zhang Z."/>
            <person name="Crasta O.R."/>
            <person name="Sobral B.W."/>
            <person name="Xu Y."/>
            <person name="Huang S."/>
            <person name="Fei Z."/>
        </authorList>
    </citation>
    <scope>NUCLEOTIDE SEQUENCE [LARGE SCALE GENOMIC DNA]</scope>
    <source>
        <strain evidence="3">cv. 9930</strain>
    </source>
</reference>
<organism evidence="2 3">
    <name type="scientific">Cucumis sativus</name>
    <name type="common">Cucumber</name>
    <dbReference type="NCBI Taxonomy" id="3659"/>
    <lineage>
        <taxon>Eukaryota</taxon>
        <taxon>Viridiplantae</taxon>
        <taxon>Streptophyta</taxon>
        <taxon>Embryophyta</taxon>
        <taxon>Tracheophyta</taxon>
        <taxon>Spermatophyta</taxon>
        <taxon>Magnoliopsida</taxon>
        <taxon>eudicotyledons</taxon>
        <taxon>Gunneridae</taxon>
        <taxon>Pentapetalae</taxon>
        <taxon>rosids</taxon>
        <taxon>fabids</taxon>
        <taxon>Cucurbitales</taxon>
        <taxon>Cucurbitaceae</taxon>
        <taxon>Benincaseae</taxon>
        <taxon>Cucumis</taxon>
    </lineage>
</organism>
<dbReference type="Gramene" id="KGN47072">
    <property type="protein sequence ID" value="KGN47072"/>
    <property type="gene ID" value="Csa_6G185220"/>
</dbReference>
<evidence type="ECO:0000313" key="2">
    <source>
        <dbReference type="EMBL" id="KGN47072.1"/>
    </source>
</evidence>
<name>A0A0A0KF99_CUCSA</name>
<dbReference type="AlphaFoldDB" id="A0A0A0KF99"/>
<keyword evidence="3" id="KW-1185">Reference proteome</keyword>
<proteinExistence type="predicted"/>
<feature type="compositionally biased region" description="Acidic residues" evidence="1">
    <location>
        <begin position="67"/>
        <end position="76"/>
    </location>
</feature>
<reference evidence="2 3" key="1">
    <citation type="journal article" date="2009" name="Nat. Genet.">
        <title>The genome of the cucumber, Cucumis sativus L.</title>
        <authorList>
            <person name="Huang S."/>
            <person name="Li R."/>
            <person name="Zhang Z."/>
            <person name="Li L."/>
            <person name="Gu X."/>
            <person name="Fan W."/>
            <person name="Lucas W.J."/>
            <person name="Wang X."/>
            <person name="Xie B."/>
            <person name="Ni P."/>
            <person name="Ren Y."/>
            <person name="Zhu H."/>
            <person name="Li J."/>
            <person name="Lin K."/>
            <person name="Jin W."/>
            <person name="Fei Z."/>
            <person name="Li G."/>
            <person name="Staub J."/>
            <person name="Kilian A."/>
            <person name="van der Vossen E.A."/>
            <person name="Wu Y."/>
            <person name="Guo J."/>
            <person name="He J."/>
            <person name="Jia Z."/>
            <person name="Ren Y."/>
            <person name="Tian G."/>
            <person name="Lu Y."/>
            <person name="Ruan J."/>
            <person name="Qian W."/>
            <person name="Wang M."/>
            <person name="Huang Q."/>
            <person name="Li B."/>
            <person name="Xuan Z."/>
            <person name="Cao J."/>
            <person name="Asan"/>
            <person name="Wu Z."/>
            <person name="Zhang J."/>
            <person name="Cai Q."/>
            <person name="Bai Y."/>
            <person name="Zhao B."/>
            <person name="Han Y."/>
            <person name="Li Y."/>
            <person name="Li X."/>
            <person name="Wang S."/>
            <person name="Shi Q."/>
            <person name="Liu S."/>
            <person name="Cho W.K."/>
            <person name="Kim J.Y."/>
            <person name="Xu Y."/>
            <person name="Heller-Uszynska K."/>
            <person name="Miao H."/>
            <person name="Cheng Z."/>
            <person name="Zhang S."/>
            <person name="Wu J."/>
            <person name="Yang Y."/>
            <person name="Kang H."/>
            <person name="Li M."/>
            <person name="Liang H."/>
            <person name="Ren X."/>
            <person name="Shi Z."/>
            <person name="Wen M."/>
            <person name="Jian M."/>
            <person name="Yang H."/>
            <person name="Zhang G."/>
            <person name="Yang Z."/>
            <person name="Chen R."/>
            <person name="Liu S."/>
            <person name="Li J."/>
            <person name="Ma L."/>
            <person name="Liu H."/>
            <person name="Zhou Y."/>
            <person name="Zhao J."/>
            <person name="Fang X."/>
            <person name="Li G."/>
            <person name="Fang L."/>
            <person name="Li Y."/>
            <person name="Liu D."/>
            <person name="Zheng H."/>
            <person name="Zhang Y."/>
            <person name="Qin N."/>
            <person name="Li Z."/>
            <person name="Yang G."/>
            <person name="Yang S."/>
            <person name="Bolund L."/>
            <person name="Kristiansen K."/>
            <person name="Zheng H."/>
            <person name="Li S."/>
            <person name="Zhang X."/>
            <person name="Yang H."/>
            <person name="Wang J."/>
            <person name="Sun R."/>
            <person name="Zhang B."/>
            <person name="Jiang S."/>
            <person name="Wang J."/>
            <person name="Du Y."/>
            <person name="Li S."/>
        </authorList>
    </citation>
    <scope>NUCLEOTIDE SEQUENCE [LARGE SCALE GENOMIC DNA]</scope>
    <source>
        <strain evidence="3">cv. 9930</strain>
    </source>
</reference>
<evidence type="ECO:0000256" key="1">
    <source>
        <dbReference type="SAM" id="MobiDB-lite"/>
    </source>
</evidence>
<protein>
    <submittedName>
        <fullName evidence="2">Uncharacterized protein</fullName>
    </submittedName>
</protein>